<dbReference type="Gene3D" id="1.20.1290.10">
    <property type="entry name" value="AhpD-like"/>
    <property type="match status" value="1"/>
</dbReference>
<dbReference type="EMBL" id="HE579071">
    <property type="protein sequence ID" value="CCJ23543.1"/>
    <property type="molecule type" value="Genomic_DNA"/>
</dbReference>
<dbReference type="KEGG" id="sauq:SAI4T8_1018450"/>
<accession>A0A7U7EZW7</accession>
<evidence type="ECO:0000313" key="2">
    <source>
        <dbReference type="EMBL" id="CCJ23543.1"/>
    </source>
</evidence>
<feature type="domain" description="Carboxymuconolactone decarboxylase-like" evidence="1">
    <location>
        <begin position="58"/>
        <end position="121"/>
    </location>
</feature>
<dbReference type="KEGG" id="saut:SAI1T1_2018440"/>
<dbReference type="InterPro" id="IPR004675">
    <property type="entry name" value="AhpD_core"/>
</dbReference>
<dbReference type="GO" id="GO:0051920">
    <property type="term" value="F:peroxiredoxin activity"/>
    <property type="evidence" value="ECO:0007669"/>
    <property type="project" value="InterPro"/>
</dbReference>
<gene>
    <name evidence="2" type="ORF">SAI7S6_1018440</name>
</gene>
<dbReference type="Proteomes" id="UP000032744">
    <property type="component" value="Chromosome"/>
</dbReference>
<dbReference type="SUPFAM" id="SSF69118">
    <property type="entry name" value="AhpD-like"/>
    <property type="match status" value="1"/>
</dbReference>
<dbReference type="KEGG" id="saux:SAI6T6_1018380"/>
<protein>
    <submittedName>
        <fullName evidence="2">Transposase</fullName>
    </submittedName>
</protein>
<organism evidence="2 3">
    <name type="scientific">Staphylococcus aureus subsp. aureus ST228</name>
    <dbReference type="NCBI Taxonomy" id="1074919"/>
    <lineage>
        <taxon>Bacteria</taxon>
        <taxon>Bacillati</taxon>
        <taxon>Bacillota</taxon>
        <taxon>Bacilli</taxon>
        <taxon>Bacillales</taxon>
        <taxon>Staphylococcaceae</taxon>
        <taxon>Staphylococcus</taxon>
    </lineage>
</organism>
<dbReference type="NCBIfam" id="TIGR00778">
    <property type="entry name" value="ahpD_dom"/>
    <property type="match status" value="1"/>
</dbReference>
<dbReference type="KEGG" id="sauv:SAI7S6_1018440"/>
<dbReference type="Pfam" id="PF02627">
    <property type="entry name" value="CMD"/>
    <property type="match status" value="1"/>
</dbReference>
<name>A0A7U7EZW7_STAAU</name>
<dbReference type="InterPro" id="IPR029032">
    <property type="entry name" value="AhpD-like"/>
</dbReference>
<dbReference type="InterPro" id="IPR003779">
    <property type="entry name" value="CMD-like"/>
</dbReference>
<proteinExistence type="predicted"/>
<dbReference type="PANTHER" id="PTHR35446:SF2">
    <property type="entry name" value="CARBOXYMUCONOLACTONE DECARBOXYLASE-LIKE DOMAIN-CONTAINING PROTEIN"/>
    <property type="match status" value="1"/>
</dbReference>
<reference evidence="2 3" key="1">
    <citation type="journal article" date="2012" name="PLoS ONE">
        <title>Short term evolution of a highly transmissible methicillin-resistant Staphylococcus aureus clone (ST228) in a tertiary care hospital.</title>
        <authorList>
            <person name="Vogel V."/>
            <person name="Falquet L."/>
            <person name="Calderon-Copete S.P."/>
            <person name="Basset P."/>
            <person name="Blanc D.S."/>
        </authorList>
    </citation>
    <scope>NUCLEOTIDE SEQUENCE [LARGE SCALE GENOMIC DNA]</scope>
    <source>
        <strain evidence="3">ST228/18412</strain>
    </source>
</reference>
<evidence type="ECO:0000259" key="1">
    <source>
        <dbReference type="Pfam" id="PF02627"/>
    </source>
</evidence>
<dbReference type="KEGG" id="sauj:SAI2T2_1018450"/>
<sequence length="170" mass="19967">MLYRILNSIQYCSKCSITGLVLNNVKERLQMPYNYKKQNGELMSVMSQGEKFIHQSPVNDELSALIKLLISKINGCHYCVDIHKKELKELGVTQMKIDEVLSFRHLDLFTDQEKVTLEFAEMLNSIKDFKKFEIIDRLKSFYDEEQIIDLVFVVNQINGWNRLNIISDRL</sequence>
<dbReference type="KEGG" id="sauy:SAI8T7_1018420"/>
<dbReference type="KEGG" id="sauw:SAI5S5_1018380"/>
<evidence type="ECO:0000313" key="3">
    <source>
        <dbReference type="Proteomes" id="UP000032744"/>
    </source>
</evidence>
<dbReference type="KEGG" id="sauk:SAI3T3_1018440"/>
<dbReference type="PANTHER" id="PTHR35446">
    <property type="entry name" value="SI:CH211-175M2.5"/>
    <property type="match status" value="1"/>
</dbReference>
<dbReference type="AlphaFoldDB" id="A0A7U7EZW7"/>